<dbReference type="EMBL" id="FZOF01000011">
    <property type="protein sequence ID" value="SNS96785.1"/>
    <property type="molecule type" value="Genomic_DNA"/>
</dbReference>
<organism evidence="1 2">
    <name type="scientific">Actinacidiphila glaucinigra</name>
    <dbReference type="NCBI Taxonomy" id="235986"/>
    <lineage>
        <taxon>Bacteria</taxon>
        <taxon>Bacillati</taxon>
        <taxon>Actinomycetota</taxon>
        <taxon>Actinomycetes</taxon>
        <taxon>Kitasatosporales</taxon>
        <taxon>Streptomycetaceae</taxon>
        <taxon>Actinacidiphila</taxon>
    </lineage>
</organism>
<reference evidence="1 2" key="1">
    <citation type="submission" date="2017-06" db="EMBL/GenBank/DDBJ databases">
        <authorList>
            <person name="Kim H.J."/>
            <person name="Triplett B.A."/>
        </authorList>
    </citation>
    <scope>NUCLEOTIDE SEQUENCE [LARGE SCALE GENOMIC DNA]</scope>
    <source>
        <strain evidence="1 2">CGMCC 4.1858</strain>
    </source>
</reference>
<evidence type="ECO:0000313" key="1">
    <source>
        <dbReference type="EMBL" id="SNS96785.1"/>
    </source>
</evidence>
<evidence type="ECO:0000313" key="2">
    <source>
        <dbReference type="Proteomes" id="UP000198280"/>
    </source>
</evidence>
<proteinExistence type="predicted"/>
<name>A0A239ITB1_9ACTN</name>
<keyword evidence="2" id="KW-1185">Reference proteome</keyword>
<dbReference type="Proteomes" id="UP000198280">
    <property type="component" value="Unassembled WGS sequence"/>
</dbReference>
<dbReference type="RefSeq" id="WP_089225729.1">
    <property type="nucleotide sequence ID" value="NZ_FZOF01000011.1"/>
</dbReference>
<protein>
    <submittedName>
        <fullName evidence="1">Uncharacterized protein</fullName>
    </submittedName>
</protein>
<accession>A0A239ITB1</accession>
<sequence length="194" mass="21296">MGVYLVSVGAEEWFGEEEDEWGEVASALNAELGRRSLPPYEDVPLETDFVAGSGQAFEEKLTPSMTGFDALCQTHLSHEESETLCGWSVLVPFSLDEEICLPVDSGYCESTVVVGAPQVLPLAEKLAAAIELPRDTPETCDNLDLSTWFRHQARDLATTRTGLWSQDLDAAFYVALFLRAAQHSIRRGCPVVLT</sequence>
<dbReference type="AlphaFoldDB" id="A0A239ITB1"/>
<dbReference type="OrthoDB" id="3869625at2"/>
<gene>
    <name evidence="1" type="ORF">SAMN05216252_111115</name>
</gene>